<dbReference type="Proteomes" id="UP000612362">
    <property type="component" value="Unassembled WGS sequence"/>
</dbReference>
<dbReference type="SUPFAM" id="SSF51735">
    <property type="entry name" value="NAD(P)-binding Rossmann-fold domains"/>
    <property type="match status" value="1"/>
</dbReference>
<reference evidence="4" key="1">
    <citation type="submission" date="2020-10" db="EMBL/GenBank/DDBJ databases">
        <title>Taxonomic study of unclassified bacteria belonging to the class Ktedonobacteria.</title>
        <authorList>
            <person name="Yabe S."/>
            <person name="Wang C.M."/>
            <person name="Zheng Y."/>
            <person name="Sakai Y."/>
            <person name="Cavaletti L."/>
            <person name="Monciardini P."/>
            <person name="Donadio S."/>
        </authorList>
    </citation>
    <scope>NUCLEOTIDE SEQUENCE</scope>
    <source>
        <strain evidence="4">SOSP1-1</strain>
    </source>
</reference>
<dbReference type="InterPro" id="IPR036291">
    <property type="entry name" value="NAD(P)-bd_dom_sf"/>
</dbReference>
<dbReference type="GO" id="GO:0003960">
    <property type="term" value="F:quinone reductase (NADPH) activity"/>
    <property type="evidence" value="ECO:0007669"/>
    <property type="project" value="TreeGrafter"/>
</dbReference>
<comment type="caution">
    <text evidence="4">The sequence shown here is derived from an EMBL/GenBank/DDBJ whole genome shotgun (WGS) entry which is preliminary data.</text>
</comment>
<protein>
    <recommendedName>
        <fullName evidence="3">Alcohol dehydrogenase-like C-terminal domain-containing protein</fullName>
    </recommendedName>
</protein>
<evidence type="ECO:0000259" key="3">
    <source>
        <dbReference type="Pfam" id="PF00107"/>
    </source>
</evidence>
<organism evidence="4 5">
    <name type="scientific">Ktedonospora formicarum</name>
    <dbReference type="NCBI Taxonomy" id="2778364"/>
    <lineage>
        <taxon>Bacteria</taxon>
        <taxon>Bacillati</taxon>
        <taxon>Chloroflexota</taxon>
        <taxon>Ktedonobacteria</taxon>
        <taxon>Ktedonobacterales</taxon>
        <taxon>Ktedonobacteraceae</taxon>
        <taxon>Ktedonospora</taxon>
    </lineage>
</organism>
<dbReference type="AlphaFoldDB" id="A0A8J3MVA9"/>
<sequence>MHAAVGGVGSALGQMARSLGAGKVIGVVGSQNKVEYARALGYDEVLLRDSYQQRVQELGGIDIVIDQVGGAARTDGLNLLHPLGRLVVMGNASEGEDVSLSANTLWFASKAVLGFNLQALTLSAPKQVSHAARQALQRVARGEVRVDVTDILPFERVAESHTRIEQRATIGKLVLKF</sequence>
<accession>A0A8J3MVA9</accession>
<keyword evidence="2" id="KW-0560">Oxidoreductase</keyword>
<keyword evidence="5" id="KW-1185">Reference proteome</keyword>
<evidence type="ECO:0000313" key="5">
    <source>
        <dbReference type="Proteomes" id="UP000612362"/>
    </source>
</evidence>
<dbReference type="GO" id="GO:0035925">
    <property type="term" value="F:mRNA 3'-UTR AU-rich region binding"/>
    <property type="evidence" value="ECO:0007669"/>
    <property type="project" value="TreeGrafter"/>
</dbReference>
<dbReference type="EMBL" id="BNJF01000002">
    <property type="protein sequence ID" value="GHO46340.1"/>
    <property type="molecule type" value="Genomic_DNA"/>
</dbReference>
<dbReference type="Pfam" id="PF00107">
    <property type="entry name" value="ADH_zinc_N"/>
    <property type="match status" value="1"/>
</dbReference>
<dbReference type="GO" id="GO:0070402">
    <property type="term" value="F:NADPH binding"/>
    <property type="evidence" value="ECO:0007669"/>
    <property type="project" value="TreeGrafter"/>
</dbReference>
<feature type="domain" description="Alcohol dehydrogenase-like C-terminal" evidence="3">
    <location>
        <begin position="7"/>
        <end position="119"/>
    </location>
</feature>
<evidence type="ECO:0000313" key="4">
    <source>
        <dbReference type="EMBL" id="GHO46340.1"/>
    </source>
</evidence>
<evidence type="ECO:0000256" key="1">
    <source>
        <dbReference type="ARBA" id="ARBA00022857"/>
    </source>
</evidence>
<gene>
    <name evidence="4" type="ORF">KSX_45030</name>
</gene>
<dbReference type="Gene3D" id="3.40.50.720">
    <property type="entry name" value="NAD(P)-binding Rossmann-like Domain"/>
    <property type="match status" value="1"/>
</dbReference>
<dbReference type="PANTHER" id="PTHR48106:SF13">
    <property type="entry name" value="QUINONE OXIDOREDUCTASE-RELATED"/>
    <property type="match status" value="1"/>
</dbReference>
<dbReference type="PANTHER" id="PTHR48106">
    <property type="entry name" value="QUINONE OXIDOREDUCTASE PIG3-RELATED"/>
    <property type="match status" value="1"/>
</dbReference>
<proteinExistence type="predicted"/>
<name>A0A8J3MVA9_9CHLR</name>
<evidence type="ECO:0000256" key="2">
    <source>
        <dbReference type="ARBA" id="ARBA00023002"/>
    </source>
</evidence>
<dbReference type="InterPro" id="IPR013149">
    <property type="entry name" value="ADH-like_C"/>
</dbReference>
<keyword evidence="1" id="KW-0521">NADP</keyword>
<dbReference type="Gene3D" id="3.90.180.10">
    <property type="entry name" value="Medium-chain alcohol dehydrogenases, catalytic domain"/>
    <property type="match status" value="1"/>
</dbReference>
<dbReference type="GO" id="GO:0005829">
    <property type="term" value="C:cytosol"/>
    <property type="evidence" value="ECO:0007669"/>
    <property type="project" value="TreeGrafter"/>
</dbReference>